<evidence type="ECO:0000256" key="6">
    <source>
        <dbReference type="ARBA" id="ARBA00023136"/>
    </source>
</evidence>
<dbReference type="AlphaFoldDB" id="A0A2A4X6E1"/>
<feature type="transmembrane region" description="Helical" evidence="7">
    <location>
        <begin position="201"/>
        <end position="221"/>
    </location>
</feature>
<evidence type="ECO:0000256" key="3">
    <source>
        <dbReference type="ARBA" id="ARBA00022989"/>
    </source>
</evidence>
<gene>
    <name evidence="9" type="ORF">COB20_07840</name>
</gene>
<evidence type="ECO:0000313" key="9">
    <source>
        <dbReference type="EMBL" id="PCI77615.1"/>
    </source>
</evidence>
<comment type="caution">
    <text evidence="9">The sequence shown here is derived from an EMBL/GenBank/DDBJ whole genome shotgun (WGS) entry which is preliminary data.</text>
</comment>
<dbReference type="Pfam" id="PF04116">
    <property type="entry name" value="FA_hydroxylase"/>
    <property type="match status" value="1"/>
</dbReference>
<protein>
    <recommendedName>
        <fullName evidence="8">Fatty acid hydroxylase domain-containing protein</fullName>
    </recommendedName>
</protein>
<sequence length="358" mass="40740">MAENSITSSAEPIVGPFTDMAEQFSTVVWSAMAANIPGDLHWDRILITLFIAILLFFYYKGRGSKGADGGERKAGILQYLLPVDIYTHVSARVDIWLWVLERFLRPFWAVALFATVGSFTEQSVIAGLEILFGETPALEINFVWMLLYALVSLLCYDFIFYVIHYTMHKVPALWAIHKIHHSAEVLTPLTRSREHFLAGPIWATGSAFSFGFAAGLFAYLFDGGITQATLFNVGFFSFLLGLTGAFRHYHIQLRYPRWLEKWIQSPAMHHTHHSYLRKHWDTNMAAVTSIYDRMFGTLYIPEKDEYTPWGIGPETQHEYRTFWQNTAGPFRDWYKMIAGGSSPQAGAASELASPRDLQ</sequence>
<keyword evidence="2 7" id="KW-0812">Transmembrane</keyword>
<dbReference type="GO" id="GO:0006643">
    <property type="term" value="P:membrane lipid metabolic process"/>
    <property type="evidence" value="ECO:0007669"/>
    <property type="project" value="TreeGrafter"/>
</dbReference>
<reference evidence="10" key="1">
    <citation type="submission" date="2017-08" db="EMBL/GenBank/DDBJ databases">
        <title>A dynamic microbial community with high functional redundancy inhabits the cold, oxic subseafloor aquifer.</title>
        <authorList>
            <person name="Tully B.J."/>
            <person name="Wheat C.G."/>
            <person name="Glazer B.T."/>
            <person name="Huber J.A."/>
        </authorList>
    </citation>
    <scope>NUCLEOTIDE SEQUENCE [LARGE SCALE GENOMIC DNA]</scope>
</reference>
<dbReference type="GO" id="GO:0050479">
    <property type="term" value="F:glyceryl-ether monooxygenase activity"/>
    <property type="evidence" value="ECO:0007669"/>
    <property type="project" value="TreeGrafter"/>
</dbReference>
<keyword evidence="6 7" id="KW-0472">Membrane</keyword>
<dbReference type="GO" id="GO:0012505">
    <property type="term" value="C:endomembrane system"/>
    <property type="evidence" value="ECO:0007669"/>
    <property type="project" value="UniProtKB-SubCell"/>
</dbReference>
<feature type="transmembrane region" description="Helical" evidence="7">
    <location>
        <begin position="142"/>
        <end position="163"/>
    </location>
</feature>
<feature type="transmembrane region" description="Helical" evidence="7">
    <location>
        <begin position="107"/>
        <end position="130"/>
    </location>
</feature>
<evidence type="ECO:0000313" key="10">
    <source>
        <dbReference type="Proteomes" id="UP000218767"/>
    </source>
</evidence>
<evidence type="ECO:0000256" key="4">
    <source>
        <dbReference type="ARBA" id="ARBA00023002"/>
    </source>
</evidence>
<comment type="subcellular location">
    <subcellularLocation>
        <location evidence="1">Endomembrane system</location>
        <topology evidence="1">Multi-pass membrane protein</topology>
    </subcellularLocation>
</comment>
<evidence type="ECO:0000256" key="5">
    <source>
        <dbReference type="ARBA" id="ARBA00023098"/>
    </source>
</evidence>
<proteinExistence type="predicted"/>
<evidence type="ECO:0000259" key="8">
    <source>
        <dbReference type="Pfam" id="PF04116"/>
    </source>
</evidence>
<feature type="transmembrane region" description="Helical" evidence="7">
    <location>
        <begin position="41"/>
        <end position="59"/>
    </location>
</feature>
<feature type="domain" description="Fatty acid hydroxylase" evidence="8">
    <location>
        <begin position="150"/>
        <end position="297"/>
    </location>
</feature>
<dbReference type="InterPro" id="IPR006694">
    <property type="entry name" value="Fatty_acid_hydroxylase"/>
</dbReference>
<name>A0A2A4X6E1_9GAMM</name>
<keyword evidence="3 7" id="KW-1133">Transmembrane helix</keyword>
<keyword evidence="5" id="KW-0443">Lipid metabolism</keyword>
<evidence type="ECO:0000256" key="7">
    <source>
        <dbReference type="SAM" id="Phobius"/>
    </source>
</evidence>
<evidence type="ECO:0000256" key="2">
    <source>
        <dbReference type="ARBA" id="ARBA00022692"/>
    </source>
</evidence>
<dbReference type="PANTHER" id="PTHR21624">
    <property type="entry name" value="STEROL DESATURASE-RELATED PROTEIN"/>
    <property type="match status" value="1"/>
</dbReference>
<organism evidence="9 10">
    <name type="scientific">SAR86 cluster bacterium</name>
    <dbReference type="NCBI Taxonomy" id="2030880"/>
    <lineage>
        <taxon>Bacteria</taxon>
        <taxon>Pseudomonadati</taxon>
        <taxon>Pseudomonadota</taxon>
        <taxon>Gammaproteobacteria</taxon>
        <taxon>SAR86 cluster</taxon>
    </lineage>
</organism>
<dbReference type="GO" id="GO:0016020">
    <property type="term" value="C:membrane"/>
    <property type="evidence" value="ECO:0007669"/>
    <property type="project" value="GOC"/>
</dbReference>
<evidence type="ECO:0000256" key="1">
    <source>
        <dbReference type="ARBA" id="ARBA00004127"/>
    </source>
</evidence>
<dbReference type="GO" id="GO:0008610">
    <property type="term" value="P:lipid biosynthetic process"/>
    <property type="evidence" value="ECO:0007669"/>
    <property type="project" value="InterPro"/>
</dbReference>
<feature type="transmembrane region" description="Helical" evidence="7">
    <location>
        <begin position="227"/>
        <end position="246"/>
    </location>
</feature>
<accession>A0A2A4X6E1</accession>
<dbReference type="PANTHER" id="PTHR21624:SF1">
    <property type="entry name" value="ALKYLGLYCEROL MONOOXYGENASE"/>
    <property type="match status" value="1"/>
</dbReference>
<dbReference type="InterPro" id="IPR051689">
    <property type="entry name" value="Sterol_desaturase/TMEM195"/>
</dbReference>
<dbReference type="EMBL" id="NVUL01000044">
    <property type="protein sequence ID" value="PCI77615.1"/>
    <property type="molecule type" value="Genomic_DNA"/>
</dbReference>
<keyword evidence="4" id="KW-0560">Oxidoreductase</keyword>
<dbReference type="GO" id="GO:0005506">
    <property type="term" value="F:iron ion binding"/>
    <property type="evidence" value="ECO:0007669"/>
    <property type="project" value="InterPro"/>
</dbReference>
<dbReference type="Proteomes" id="UP000218767">
    <property type="component" value="Unassembled WGS sequence"/>
</dbReference>